<dbReference type="PROSITE" id="PS51012">
    <property type="entry name" value="ABC_TM2"/>
    <property type="match status" value="1"/>
</dbReference>
<feature type="transmembrane region" description="Helical" evidence="5">
    <location>
        <begin position="21"/>
        <end position="41"/>
    </location>
</feature>
<keyword evidence="3 5" id="KW-1133">Transmembrane helix</keyword>
<dbReference type="InterPro" id="IPR013525">
    <property type="entry name" value="ABC2_TM"/>
</dbReference>
<dbReference type="Pfam" id="PF01061">
    <property type="entry name" value="ABC2_membrane"/>
    <property type="match status" value="1"/>
</dbReference>
<dbReference type="PIRSF" id="PIRSF006648">
    <property type="entry name" value="DrrB"/>
    <property type="match status" value="1"/>
</dbReference>
<keyword evidence="5" id="KW-0813">Transport</keyword>
<evidence type="ECO:0000313" key="8">
    <source>
        <dbReference type="Proteomes" id="UP000295063"/>
    </source>
</evidence>
<evidence type="ECO:0000259" key="6">
    <source>
        <dbReference type="PROSITE" id="PS51012"/>
    </source>
</evidence>
<dbReference type="InterPro" id="IPR051784">
    <property type="entry name" value="Nod_factor_ABC_transporter"/>
</dbReference>
<evidence type="ECO:0000256" key="3">
    <source>
        <dbReference type="ARBA" id="ARBA00022989"/>
    </source>
</evidence>
<protein>
    <recommendedName>
        <fullName evidence="5">Transport permease protein</fullName>
    </recommendedName>
</protein>
<gene>
    <name evidence="7" type="ORF">EV210_11217</name>
</gene>
<dbReference type="RefSeq" id="WP_132082465.1">
    <property type="nucleotide sequence ID" value="NZ_DAIMLW010000069.1"/>
</dbReference>
<dbReference type="EMBL" id="SLUI01000012">
    <property type="protein sequence ID" value="TCL35359.1"/>
    <property type="molecule type" value="Genomic_DNA"/>
</dbReference>
<proteinExistence type="inferred from homology"/>
<keyword evidence="5" id="KW-1003">Cell membrane</keyword>
<name>A0A4R1PXY7_9FIRM</name>
<dbReference type="PRINTS" id="PR00164">
    <property type="entry name" value="ABC2TRNSPORT"/>
</dbReference>
<feature type="transmembrane region" description="Helical" evidence="5">
    <location>
        <begin position="53"/>
        <end position="77"/>
    </location>
</feature>
<feature type="transmembrane region" description="Helical" evidence="5">
    <location>
        <begin position="163"/>
        <end position="182"/>
    </location>
</feature>
<dbReference type="PANTHER" id="PTHR43229">
    <property type="entry name" value="NODULATION PROTEIN J"/>
    <property type="match status" value="1"/>
</dbReference>
<dbReference type="Proteomes" id="UP000295063">
    <property type="component" value="Unassembled WGS sequence"/>
</dbReference>
<feature type="domain" description="ABC transmembrane type-2" evidence="6">
    <location>
        <begin position="18"/>
        <end position="244"/>
    </location>
</feature>
<comment type="subcellular location">
    <subcellularLocation>
        <location evidence="5">Cell membrane</location>
        <topology evidence="5">Multi-pass membrane protein</topology>
    </subcellularLocation>
    <subcellularLocation>
        <location evidence="1">Membrane</location>
        <topology evidence="1">Multi-pass membrane protein</topology>
    </subcellularLocation>
</comment>
<dbReference type="AlphaFoldDB" id="A0A4R1PXY7"/>
<dbReference type="InterPro" id="IPR047817">
    <property type="entry name" value="ABC2_TM_bact-type"/>
</dbReference>
<keyword evidence="8" id="KW-1185">Reference proteome</keyword>
<sequence>MFRVLRRHMKVFRRIWWTNTMFNFLEPILYMTAMGFGLGAYVQNIDGISYAQFIAPGFIASSGMWASTFECTYGSFVRLQFEKTLHSMLAAPLTVADVVWGEILYATVKSFVYGTVILAAIALLGLVQSWWSILILPFLALPGMVFALLALSFTGFIKNIDHINYYITIFSTPVYLFSGIFFPLDSLPLLGQAAVWINPLYHSVEVCRALVLGHVSPALLSHVAVLISWVIVLGWLPVKLMRNRLLS</sequence>
<reference evidence="7 8" key="1">
    <citation type="submission" date="2019-03" db="EMBL/GenBank/DDBJ databases">
        <title>Genomic Encyclopedia of Type Strains, Phase IV (KMG-IV): sequencing the most valuable type-strain genomes for metagenomic binning, comparative biology and taxonomic classification.</title>
        <authorList>
            <person name="Goeker M."/>
        </authorList>
    </citation>
    <scope>NUCLEOTIDE SEQUENCE [LARGE SCALE GENOMIC DNA]</scope>
    <source>
        <strain evidence="7 8">DSM 15969</strain>
    </source>
</reference>
<dbReference type="OrthoDB" id="9778589at2"/>
<organism evidence="7 8">
    <name type="scientific">Anaerospora hongkongensis</name>
    <dbReference type="NCBI Taxonomy" id="244830"/>
    <lineage>
        <taxon>Bacteria</taxon>
        <taxon>Bacillati</taxon>
        <taxon>Bacillota</taxon>
        <taxon>Negativicutes</taxon>
        <taxon>Selenomonadales</taxon>
        <taxon>Sporomusaceae</taxon>
        <taxon>Anaerospora</taxon>
    </lineage>
</organism>
<evidence type="ECO:0000313" key="7">
    <source>
        <dbReference type="EMBL" id="TCL35359.1"/>
    </source>
</evidence>
<comment type="caution">
    <text evidence="7">The sequence shown here is derived from an EMBL/GenBank/DDBJ whole genome shotgun (WGS) entry which is preliminary data.</text>
</comment>
<evidence type="ECO:0000256" key="4">
    <source>
        <dbReference type="ARBA" id="ARBA00023136"/>
    </source>
</evidence>
<evidence type="ECO:0000256" key="5">
    <source>
        <dbReference type="RuleBase" id="RU361157"/>
    </source>
</evidence>
<dbReference type="PANTHER" id="PTHR43229:SF2">
    <property type="entry name" value="NODULATION PROTEIN J"/>
    <property type="match status" value="1"/>
</dbReference>
<accession>A0A4R1PXY7</accession>
<feature type="transmembrane region" description="Helical" evidence="5">
    <location>
        <begin position="130"/>
        <end position="151"/>
    </location>
</feature>
<dbReference type="GO" id="GO:0043190">
    <property type="term" value="C:ATP-binding cassette (ABC) transporter complex"/>
    <property type="evidence" value="ECO:0007669"/>
    <property type="project" value="InterPro"/>
</dbReference>
<evidence type="ECO:0000256" key="1">
    <source>
        <dbReference type="ARBA" id="ARBA00004141"/>
    </source>
</evidence>
<dbReference type="GO" id="GO:0140359">
    <property type="term" value="F:ABC-type transporter activity"/>
    <property type="evidence" value="ECO:0007669"/>
    <property type="project" value="InterPro"/>
</dbReference>
<evidence type="ECO:0000256" key="2">
    <source>
        <dbReference type="ARBA" id="ARBA00022692"/>
    </source>
</evidence>
<keyword evidence="4 5" id="KW-0472">Membrane</keyword>
<feature type="transmembrane region" description="Helical" evidence="5">
    <location>
        <begin position="98"/>
        <end position="124"/>
    </location>
</feature>
<feature type="transmembrane region" description="Helical" evidence="5">
    <location>
        <begin position="219"/>
        <end position="238"/>
    </location>
</feature>
<dbReference type="InterPro" id="IPR000412">
    <property type="entry name" value="ABC_2_transport"/>
</dbReference>
<comment type="similarity">
    <text evidence="5">Belongs to the ABC-2 integral membrane protein family.</text>
</comment>
<keyword evidence="2 5" id="KW-0812">Transmembrane</keyword>